<dbReference type="SFLD" id="SFLDG01070">
    <property type="entry name" value="PLP-dependent"/>
    <property type="match status" value="1"/>
</dbReference>
<dbReference type="PANTHER" id="PTHR30538:SF0">
    <property type="entry name" value="L-LYSINE 2,3-AMINOMUTASE AQ_1632-RELATED"/>
    <property type="match status" value="1"/>
</dbReference>
<dbReference type="PATRIC" id="fig|1298851.3.peg.616"/>
<dbReference type="SFLD" id="SFLDS00029">
    <property type="entry name" value="Radical_SAM"/>
    <property type="match status" value="1"/>
</dbReference>
<comment type="similarity">
    <text evidence="3">Belongs to the radical SAM superfamily. KamA family.</text>
</comment>
<protein>
    <submittedName>
        <fullName evidence="11">Lysine 2,3-aminomutase</fullName>
        <ecNumber evidence="11">5.4.3.2</ecNumber>
    </submittedName>
</protein>
<keyword evidence="5" id="KW-0949">S-adenosyl-L-methionine</keyword>
<dbReference type="RefSeq" id="WP_068549340.1">
    <property type="nucleotide sequence ID" value="NZ_AP013035.1"/>
</dbReference>
<accession>A0A0S3QSX3</accession>
<dbReference type="GO" id="GO:0046872">
    <property type="term" value="F:metal ion binding"/>
    <property type="evidence" value="ECO:0007669"/>
    <property type="project" value="UniProtKB-KW"/>
</dbReference>
<dbReference type="GO" id="GO:0051539">
    <property type="term" value="F:4 iron, 4 sulfur cluster binding"/>
    <property type="evidence" value="ECO:0007669"/>
    <property type="project" value="UniProtKB-KW"/>
</dbReference>
<dbReference type="InterPro" id="IPR013785">
    <property type="entry name" value="Aldolase_TIM"/>
</dbReference>
<sequence length="365" mass="41559">MRIAWITSPTQLPLSSEEKEELKKVIDFFPMRITEHYAKLIDWEDPADPLRKIAVPFVEELDSHYGVIDPSSEKSYTVTRGLQHKYKDTVLLLLGPTCFSFCRFCFRKRLFLKEKDLKSKEILINLHEAIDYIKQDKCIKNVLLSGGDPLILPTKTLEKVLNELSKIPHVGSVRIGTKALAYYPQRVLEDDYLVEVINKYSVPRRRIYIVTNFNHPREITDESVAAVDRLMKAGAVLINQTPLLKGVNDNPDTLRGLFNVLVSVGISPYYVFINRPVRGNKAFAVPVEEAYFILEEAKNGGSGVSNRARLVMSHTSGKIEVLAVDSNNVYFKYHRAADPANLGKIMIFKRNPAALWFDDYLNVVN</sequence>
<dbReference type="PROSITE" id="PS51918">
    <property type="entry name" value="RADICAL_SAM"/>
    <property type="match status" value="1"/>
</dbReference>
<reference evidence="12" key="1">
    <citation type="journal article" date="2018" name="Science">
        <title>A primordial and reversible TCA cycle in a facultatively chemolithoautotrophic thermophile.</title>
        <authorList>
            <person name="Nunoura T."/>
            <person name="Chikaraishi Y."/>
            <person name="Izaki R."/>
            <person name="Suwa T."/>
            <person name="Sato T."/>
            <person name="Harada T."/>
            <person name="Mori K."/>
            <person name="Kato Y."/>
            <person name="Miyazaki M."/>
            <person name="Shimamura S."/>
            <person name="Yanagawa K."/>
            <person name="Shuto A."/>
            <person name="Ohkouchi N."/>
            <person name="Fujita N."/>
            <person name="Takaki Y."/>
            <person name="Atomi H."/>
            <person name="Takai K."/>
        </authorList>
    </citation>
    <scope>NUCLEOTIDE SEQUENCE [LARGE SCALE GENOMIC DNA]</scope>
    <source>
        <strain evidence="12">DSM 17441 / JCM 13301 / NBRC 103674 / ABI70S6</strain>
    </source>
</reference>
<evidence type="ECO:0000256" key="1">
    <source>
        <dbReference type="ARBA" id="ARBA00001933"/>
    </source>
</evidence>
<evidence type="ECO:0000256" key="5">
    <source>
        <dbReference type="ARBA" id="ARBA00022691"/>
    </source>
</evidence>
<dbReference type="Proteomes" id="UP000063234">
    <property type="component" value="Chromosome"/>
</dbReference>
<evidence type="ECO:0000313" key="12">
    <source>
        <dbReference type="Proteomes" id="UP000063234"/>
    </source>
</evidence>
<dbReference type="GO" id="GO:0050066">
    <property type="term" value="F:L-lysine 2,3-aminomutase activity"/>
    <property type="evidence" value="ECO:0007669"/>
    <property type="project" value="UniProtKB-EC"/>
</dbReference>
<dbReference type="InterPro" id="IPR058240">
    <property type="entry name" value="rSAM_sf"/>
</dbReference>
<dbReference type="NCBIfam" id="TIGR00238">
    <property type="entry name" value="KamA family radical SAM protein"/>
    <property type="match status" value="1"/>
</dbReference>
<organism evidence="11 12">
    <name type="scientific">Thermosulfidibacter takaii (strain DSM 17441 / JCM 13301 / NBRC 103674 / ABI70S6)</name>
    <dbReference type="NCBI Taxonomy" id="1298851"/>
    <lineage>
        <taxon>Bacteria</taxon>
        <taxon>Pseudomonadati</taxon>
        <taxon>Thermosulfidibacterota</taxon>
        <taxon>Thermosulfidibacteria</taxon>
        <taxon>Thermosulfidibacterales</taxon>
        <taxon>Thermosulfidibacteraceae</taxon>
    </lineage>
</organism>
<dbReference type="EMBL" id="AP013035">
    <property type="protein sequence ID" value="BAT71399.1"/>
    <property type="molecule type" value="Genomic_DNA"/>
</dbReference>
<evidence type="ECO:0000256" key="8">
    <source>
        <dbReference type="ARBA" id="ARBA00023004"/>
    </source>
</evidence>
<comment type="cofactor">
    <cofactor evidence="2">
        <name>[4Fe-4S] cluster</name>
        <dbReference type="ChEBI" id="CHEBI:49883"/>
    </cofactor>
</comment>
<keyword evidence="8" id="KW-0408">Iron</keyword>
<evidence type="ECO:0000256" key="9">
    <source>
        <dbReference type="ARBA" id="ARBA00023014"/>
    </source>
</evidence>
<keyword evidence="11" id="KW-0413">Isomerase</keyword>
<keyword evidence="6" id="KW-0479">Metal-binding</keyword>
<gene>
    <name evidence="11" type="ORF">TST_0593</name>
</gene>
<dbReference type="InterPro" id="IPR007197">
    <property type="entry name" value="rSAM"/>
</dbReference>
<evidence type="ECO:0000313" key="11">
    <source>
        <dbReference type="EMBL" id="BAT71399.1"/>
    </source>
</evidence>
<evidence type="ECO:0000256" key="3">
    <source>
        <dbReference type="ARBA" id="ARBA00008703"/>
    </source>
</evidence>
<dbReference type="AlphaFoldDB" id="A0A0S3QSX3"/>
<proteinExistence type="inferred from homology"/>
<dbReference type="InterPro" id="IPR003739">
    <property type="entry name" value="Lys_aminomutase/Glu_NH3_mut"/>
</dbReference>
<dbReference type="EC" id="5.4.3.2" evidence="11"/>
<name>A0A0S3QSX3_THET7</name>
<evidence type="ECO:0000259" key="10">
    <source>
        <dbReference type="PROSITE" id="PS51918"/>
    </source>
</evidence>
<dbReference type="KEGG" id="ttk:TST_0593"/>
<evidence type="ECO:0000256" key="7">
    <source>
        <dbReference type="ARBA" id="ARBA00022898"/>
    </source>
</evidence>
<dbReference type="OrthoDB" id="9768064at2"/>
<keyword evidence="7" id="KW-0663">Pyridoxal phosphate</keyword>
<dbReference type="STRING" id="1298851.TST_0593"/>
<comment type="cofactor">
    <cofactor evidence="1">
        <name>pyridoxal 5'-phosphate</name>
        <dbReference type="ChEBI" id="CHEBI:597326"/>
    </cofactor>
</comment>
<evidence type="ECO:0000256" key="2">
    <source>
        <dbReference type="ARBA" id="ARBA00001966"/>
    </source>
</evidence>
<keyword evidence="9" id="KW-0411">Iron-sulfur</keyword>
<keyword evidence="4" id="KW-0004">4Fe-4S</keyword>
<feature type="domain" description="Radical SAM core" evidence="10">
    <location>
        <begin position="84"/>
        <end position="307"/>
    </location>
</feature>
<dbReference type="PANTHER" id="PTHR30538">
    <property type="entry name" value="LYSINE 2,3-AMINOMUTASE-RELATED"/>
    <property type="match status" value="1"/>
</dbReference>
<evidence type="ECO:0000256" key="4">
    <source>
        <dbReference type="ARBA" id="ARBA00022485"/>
    </source>
</evidence>
<dbReference type="Gene3D" id="3.20.20.70">
    <property type="entry name" value="Aldolase class I"/>
    <property type="match status" value="1"/>
</dbReference>
<evidence type="ECO:0000256" key="6">
    <source>
        <dbReference type="ARBA" id="ARBA00022723"/>
    </source>
</evidence>
<dbReference type="SUPFAM" id="SSF102114">
    <property type="entry name" value="Radical SAM enzymes"/>
    <property type="match status" value="1"/>
</dbReference>
<keyword evidence="12" id="KW-1185">Reference proteome</keyword>